<gene>
    <name evidence="1" type="ORF">ACFP57_09485</name>
</gene>
<proteinExistence type="predicted"/>
<evidence type="ECO:0000313" key="2">
    <source>
        <dbReference type="Proteomes" id="UP001596266"/>
    </source>
</evidence>
<reference evidence="2" key="1">
    <citation type="journal article" date="2019" name="Int. J. Syst. Evol. Microbiol.">
        <title>The Global Catalogue of Microorganisms (GCM) 10K type strain sequencing project: providing services to taxonomists for standard genome sequencing and annotation.</title>
        <authorList>
            <consortium name="The Broad Institute Genomics Platform"/>
            <consortium name="The Broad Institute Genome Sequencing Center for Infectious Disease"/>
            <person name="Wu L."/>
            <person name="Ma J."/>
        </authorList>
    </citation>
    <scope>NUCLEOTIDE SEQUENCE [LARGE SCALE GENOMIC DNA]</scope>
    <source>
        <strain evidence="2">CGMCC 1.15277</strain>
    </source>
</reference>
<protein>
    <submittedName>
        <fullName evidence="1">Uncharacterized protein</fullName>
    </submittedName>
</protein>
<dbReference type="Proteomes" id="UP001596266">
    <property type="component" value="Unassembled WGS sequence"/>
</dbReference>
<accession>A0ABW1X122</accession>
<dbReference type="EMBL" id="JBHSUA010000018">
    <property type="protein sequence ID" value="MFC6397208.1"/>
    <property type="molecule type" value="Genomic_DNA"/>
</dbReference>
<evidence type="ECO:0000313" key="1">
    <source>
        <dbReference type="EMBL" id="MFC6397208.1"/>
    </source>
</evidence>
<name>A0ABW1X122_9ACTN</name>
<keyword evidence="2" id="KW-1185">Reference proteome</keyword>
<dbReference type="RefSeq" id="WP_343884593.1">
    <property type="nucleotide sequence ID" value="NZ_BAAAKI010000003.1"/>
</dbReference>
<comment type="caution">
    <text evidence="1">The sequence shown here is derived from an EMBL/GenBank/DDBJ whole genome shotgun (WGS) entry which is preliminary data.</text>
</comment>
<sequence length="256" mass="28509">MARHGEWLADMIGRWGQAHSSTLGIDLRVSEYVGREADAMMRLLVENKKAALPQSMLYELDQIQEALRGYRRTLGDQFDALAADSEIALAEVVHEALPHRSLNLDFLHLLAEDPAIRWTQAVQAKSTGDFGRELSVIVRDPGQLHQRLFVSNEVELSPAEAPRPGILQKFVRLVTPALPRLFEGDYKSDAWERRDQYRELSLFAAEVTQSRALTAAWLATADVVSAAHGRPLEVRTDHHGVKLSLGSSVARTAIEA</sequence>
<organism evidence="1 2">
    <name type="scientific">Luteococcus sanguinis</name>
    <dbReference type="NCBI Taxonomy" id="174038"/>
    <lineage>
        <taxon>Bacteria</taxon>
        <taxon>Bacillati</taxon>
        <taxon>Actinomycetota</taxon>
        <taxon>Actinomycetes</taxon>
        <taxon>Propionibacteriales</taxon>
        <taxon>Propionibacteriaceae</taxon>
        <taxon>Luteococcus</taxon>
    </lineage>
</organism>